<feature type="region of interest" description="Disordered" evidence="1">
    <location>
        <begin position="114"/>
        <end position="136"/>
    </location>
</feature>
<sequence length="334" mass="37208">MCATLQNDPNLTAHLGGVAATVAVAMRIDEKVGCLLYINTGITLPSWPVDEYYSFHIMNPPIRRNLIANVVKWTIGYLKARQVELHSEKRMEYLQSSLLTRFWKSLGHGFSQLIKPGDQERPQAGPAREKPGSSGHRAVLPLLGVIRFSELDTASARQVELRSEKRMEYLQSSLPTRFWKSLGQVFSQLIKPGDQESESNSHAAHVNGDVITKFFEVHIEPSASIFPIDNLKVGFAVKVGSCELETPALLLTTCKGLPVFISPDLLPSLPSPDSRLLQFSPFQLPSYGFKRNAEIEKITIVYNGKVFDFDISAHKVHNILKIAVGFLLPQQTSQ</sequence>
<feature type="compositionally biased region" description="Basic and acidic residues" evidence="1">
    <location>
        <begin position="117"/>
        <end position="131"/>
    </location>
</feature>
<proteinExistence type="predicted"/>
<evidence type="ECO:0000259" key="2">
    <source>
        <dbReference type="PROSITE" id="PS51320"/>
    </source>
</evidence>
<evidence type="ECO:0000313" key="3">
    <source>
        <dbReference type="EMBL" id="CAI9762876.1"/>
    </source>
</evidence>
<evidence type="ECO:0000256" key="1">
    <source>
        <dbReference type="SAM" id="MobiDB-lite"/>
    </source>
</evidence>
<accession>A0AAD1Z7L5</accession>
<feature type="domain" description="Tify" evidence="2">
    <location>
        <begin position="291"/>
        <end position="325"/>
    </location>
</feature>
<dbReference type="PROSITE" id="PS51320">
    <property type="entry name" value="TIFY"/>
    <property type="match status" value="1"/>
</dbReference>
<dbReference type="InterPro" id="IPR010399">
    <property type="entry name" value="Tify_dom"/>
</dbReference>
<organism evidence="3 4">
    <name type="scientific">Fraxinus pennsylvanica</name>
    <dbReference type="NCBI Taxonomy" id="56036"/>
    <lineage>
        <taxon>Eukaryota</taxon>
        <taxon>Viridiplantae</taxon>
        <taxon>Streptophyta</taxon>
        <taxon>Embryophyta</taxon>
        <taxon>Tracheophyta</taxon>
        <taxon>Spermatophyta</taxon>
        <taxon>Magnoliopsida</taxon>
        <taxon>eudicotyledons</taxon>
        <taxon>Gunneridae</taxon>
        <taxon>Pentapetalae</taxon>
        <taxon>asterids</taxon>
        <taxon>lamiids</taxon>
        <taxon>Lamiales</taxon>
        <taxon>Oleaceae</taxon>
        <taxon>Oleeae</taxon>
        <taxon>Fraxinus</taxon>
    </lineage>
</organism>
<reference evidence="3" key="1">
    <citation type="submission" date="2023-05" db="EMBL/GenBank/DDBJ databases">
        <authorList>
            <person name="Huff M."/>
        </authorList>
    </citation>
    <scope>NUCLEOTIDE SEQUENCE</scope>
</reference>
<dbReference type="EMBL" id="OU503041">
    <property type="protein sequence ID" value="CAI9762876.1"/>
    <property type="molecule type" value="Genomic_DNA"/>
</dbReference>
<keyword evidence="4" id="KW-1185">Reference proteome</keyword>
<evidence type="ECO:0000313" key="4">
    <source>
        <dbReference type="Proteomes" id="UP000834106"/>
    </source>
</evidence>
<gene>
    <name evidence="3" type="ORF">FPE_LOCUS10306</name>
</gene>
<dbReference type="Proteomes" id="UP000834106">
    <property type="component" value="Chromosome 6"/>
</dbReference>
<name>A0AAD1Z7L5_9LAMI</name>
<protein>
    <recommendedName>
        <fullName evidence="2">Tify domain-containing protein</fullName>
    </recommendedName>
</protein>
<dbReference type="AlphaFoldDB" id="A0AAD1Z7L5"/>